<dbReference type="PROSITE" id="PS50861">
    <property type="entry name" value="AA_TRNA_LIGASE_II_GLYAB"/>
    <property type="match status" value="1"/>
</dbReference>
<evidence type="ECO:0000256" key="10">
    <source>
        <dbReference type="ARBA" id="ARBA00047937"/>
    </source>
</evidence>
<reference evidence="13 14" key="1">
    <citation type="submission" date="2016-02" db="EMBL/GenBank/DDBJ databases">
        <authorList>
            <person name="Wen L."/>
            <person name="He K."/>
            <person name="Yang H."/>
        </authorList>
    </citation>
    <scope>NUCLEOTIDE SEQUENCE [LARGE SCALE GENOMIC DNA]</scope>
    <source>
        <strain evidence="13">ShG14-8</strain>
    </source>
</reference>
<keyword evidence="8 11" id="KW-0648">Protein biosynthesis</keyword>
<protein>
    <recommendedName>
        <fullName evidence="11">Glycine--tRNA ligase beta subunit</fullName>
        <ecNumber evidence="11">6.1.1.14</ecNumber>
    </recommendedName>
    <alternativeName>
        <fullName evidence="11">Glycyl-tRNA synthetase beta subunit</fullName>
        <shortName evidence="11">GlyRS</shortName>
    </alternativeName>
</protein>
<comment type="catalytic activity">
    <reaction evidence="10 11">
        <text>tRNA(Gly) + glycine + ATP = glycyl-tRNA(Gly) + AMP + diphosphate</text>
        <dbReference type="Rhea" id="RHEA:16013"/>
        <dbReference type="Rhea" id="RHEA-COMP:9664"/>
        <dbReference type="Rhea" id="RHEA-COMP:9683"/>
        <dbReference type="ChEBI" id="CHEBI:30616"/>
        <dbReference type="ChEBI" id="CHEBI:33019"/>
        <dbReference type="ChEBI" id="CHEBI:57305"/>
        <dbReference type="ChEBI" id="CHEBI:78442"/>
        <dbReference type="ChEBI" id="CHEBI:78522"/>
        <dbReference type="ChEBI" id="CHEBI:456215"/>
        <dbReference type="EC" id="6.1.1.14"/>
    </reaction>
</comment>
<evidence type="ECO:0000256" key="8">
    <source>
        <dbReference type="ARBA" id="ARBA00022917"/>
    </source>
</evidence>
<feature type="domain" description="DALR anticodon binding" evidence="12">
    <location>
        <begin position="667"/>
        <end position="771"/>
    </location>
</feature>
<dbReference type="AlphaFoldDB" id="A0A139BX61"/>
<keyword evidence="9 11" id="KW-0030">Aminoacyl-tRNA synthetase</keyword>
<dbReference type="HAMAP" id="MF_00255">
    <property type="entry name" value="Gly_tRNA_synth_beta"/>
    <property type="match status" value="1"/>
</dbReference>
<sequence>MTSQNLLVELFVEELPPKALKKLGEAFGELLFTGIQNAYCLDDGAKLTTFASPRRLAAHITNVMSEGAQKPKKIKLMPVSVAMDSNNNPTPALIKKLQSLGYEDPLSIDRSVWGERISRESDGKTESLFHTDVAAGLSLGIGLQMTLSQVIAKLPIPKVMTYQLADGWSSVQFVRPAHRLVVLHGNDVVQSVTGPVEVLGLAAGRITQGHRFEAASEALEIRSADSYETQMENEGAIIPSFEKRRAEIVRQLAEAAAKVGGGVKPIEDDALLDEVTALVERPNVLVGKFESEYLEVPQECLILTMKANQKYFPLLDSNGKLTNKFLIVSNINPDDPSLVIGGNERVVRPRLADAKFFYDQDRKKALGSRLPSFAKVVYHNKLGVANDMLSRVVRVSEGAQVIGNWLGGELLGKQAGLAAGLAKADLLTAMVGEFPELQGIMGRYYAQHDMEYFASIPSVFPQKSYYEKYFSEDIPFAIEDHYKPRFAGDSLPRNQVGIAVALADKFEILVGMFGIGEKPTGDKDPFALRRQALGVIRILTECDISLALDKLIKNAQTMLEDPGLADRAASDLLEKVLRHASEEAKVKEISIETSTLAFVNNWHKDLQQFIFDRFSGLLREQGFNALEVDSVLSLRPQLLNEVPKRLDAVRAFAALPEAAALAAANKRVGNILKKEGMGEKVDAVNSKLLQEPAEQTLHQALLQIAPKADAAFTAGDYTASLQALAALRAPVDAFFDSVMVNAEDAALRTNRLALLAQLYQAMNRVADISKLAT</sequence>
<reference evidence="13 14" key="2">
    <citation type="submission" date="2016-03" db="EMBL/GenBank/DDBJ databases">
        <title>New uncultured bacterium of the family Gallionellaceae from acid mine drainage: description and reconstruction of genome based on metagenomic analysis of microbial community.</title>
        <authorList>
            <person name="Kadnikov V."/>
            <person name="Ivasenko D."/>
            <person name="Beletsky A."/>
            <person name="Mardanov A."/>
            <person name="Danilova E."/>
            <person name="Pimenov N."/>
            <person name="Karnachuk O."/>
            <person name="Ravin N."/>
        </authorList>
    </citation>
    <scope>NUCLEOTIDE SEQUENCE [LARGE SCALE GENOMIC DNA]</scope>
    <source>
        <strain evidence="13">ShG14-8</strain>
    </source>
</reference>
<dbReference type="SMART" id="SM00836">
    <property type="entry name" value="DALR_1"/>
    <property type="match status" value="1"/>
</dbReference>
<comment type="subunit">
    <text evidence="3 11">Tetramer of two alpha and two beta subunits.</text>
</comment>
<evidence type="ECO:0000256" key="3">
    <source>
        <dbReference type="ARBA" id="ARBA00011209"/>
    </source>
</evidence>
<comment type="caution">
    <text evidence="13">The sequence shown here is derived from an EMBL/GenBank/DDBJ whole genome shotgun (WGS) entry which is preliminary data.</text>
</comment>
<proteinExistence type="inferred from homology"/>
<dbReference type="InterPro" id="IPR015944">
    <property type="entry name" value="Gly-tRNA-synth_bsu"/>
</dbReference>
<keyword evidence="6 11" id="KW-0547">Nucleotide-binding</keyword>
<accession>A0A139BX61</accession>
<dbReference type="GO" id="GO:0005524">
    <property type="term" value="F:ATP binding"/>
    <property type="evidence" value="ECO:0007669"/>
    <property type="project" value="UniProtKB-UniRule"/>
</dbReference>
<dbReference type="PANTHER" id="PTHR30075">
    <property type="entry name" value="GLYCYL-TRNA SYNTHETASE"/>
    <property type="match status" value="1"/>
</dbReference>
<dbReference type="PATRIC" id="fig|1796491.3.peg.294"/>
<organism evidence="13 14">
    <name type="scientific">Candidatus Gallionella acididurans</name>
    <dbReference type="NCBI Taxonomy" id="1796491"/>
    <lineage>
        <taxon>Bacteria</taxon>
        <taxon>Pseudomonadati</taxon>
        <taxon>Pseudomonadota</taxon>
        <taxon>Betaproteobacteria</taxon>
        <taxon>Nitrosomonadales</taxon>
        <taxon>Gallionellaceae</taxon>
        <taxon>Gallionella</taxon>
    </lineage>
</organism>
<dbReference type="EC" id="6.1.1.14" evidence="11"/>
<evidence type="ECO:0000256" key="6">
    <source>
        <dbReference type="ARBA" id="ARBA00022741"/>
    </source>
</evidence>
<evidence type="ECO:0000313" key="13">
    <source>
        <dbReference type="EMBL" id="KXS33551.1"/>
    </source>
</evidence>
<evidence type="ECO:0000256" key="1">
    <source>
        <dbReference type="ARBA" id="ARBA00004496"/>
    </source>
</evidence>
<evidence type="ECO:0000256" key="11">
    <source>
        <dbReference type="HAMAP-Rule" id="MF_00255"/>
    </source>
</evidence>
<gene>
    <name evidence="11" type="primary">glyS</name>
    <name evidence="13" type="ORF">AWT59_0271</name>
</gene>
<dbReference type="GO" id="GO:0005829">
    <property type="term" value="C:cytosol"/>
    <property type="evidence" value="ECO:0007669"/>
    <property type="project" value="TreeGrafter"/>
</dbReference>
<dbReference type="GO" id="GO:0006420">
    <property type="term" value="P:arginyl-tRNA aminoacylation"/>
    <property type="evidence" value="ECO:0007669"/>
    <property type="project" value="InterPro"/>
</dbReference>
<dbReference type="SUPFAM" id="SSF109604">
    <property type="entry name" value="HD-domain/PDEase-like"/>
    <property type="match status" value="1"/>
</dbReference>
<dbReference type="Pfam" id="PF02092">
    <property type="entry name" value="tRNA_synt_2f"/>
    <property type="match status" value="1"/>
</dbReference>
<dbReference type="GO" id="GO:0004820">
    <property type="term" value="F:glycine-tRNA ligase activity"/>
    <property type="evidence" value="ECO:0007669"/>
    <property type="project" value="UniProtKB-UniRule"/>
</dbReference>
<keyword evidence="5 11" id="KW-0436">Ligase</keyword>
<comment type="similarity">
    <text evidence="2 11">Belongs to the class-II aminoacyl-tRNA synthetase family.</text>
</comment>
<evidence type="ECO:0000313" key="14">
    <source>
        <dbReference type="Proteomes" id="UP000070578"/>
    </source>
</evidence>
<dbReference type="InterPro" id="IPR008909">
    <property type="entry name" value="DALR_anticod-bd"/>
</dbReference>
<dbReference type="EMBL" id="LSLI01000004">
    <property type="protein sequence ID" value="KXS33551.1"/>
    <property type="molecule type" value="Genomic_DNA"/>
</dbReference>
<dbReference type="GO" id="GO:0004814">
    <property type="term" value="F:arginine-tRNA ligase activity"/>
    <property type="evidence" value="ECO:0007669"/>
    <property type="project" value="InterPro"/>
</dbReference>
<comment type="subcellular location">
    <subcellularLocation>
        <location evidence="1 11">Cytoplasm</location>
    </subcellularLocation>
</comment>
<evidence type="ECO:0000256" key="7">
    <source>
        <dbReference type="ARBA" id="ARBA00022840"/>
    </source>
</evidence>
<dbReference type="PANTHER" id="PTHR30075:SF2">
    <property type="entry name" value="GLYCINE--TRNA LIGASE, CHLOROPLASTIC_MITOCHONDRIAL 2"/>
    <property type="match status" value="1"/>
</dbReference>
<evidence type="ECO:0000259" key="12">
    <source>
        <dbReference type="SMART" id="SM00836"/>
    </source>
</evidence>
<evidence type="ECO:0000256" key="5">
    <source>
        <dbReference type="ARBA" id="ARBA00022598"/>
    </source>
</evidence>
<evidence type="ECO:0000256" key="4">
    <source>
        <dbReference type="ARBA" id="ARBA00022490"/>
    </source>
</evidence>
<evidence type="ECO:0000256" key="9">
    <source>
        <dbReference type="ARBA" id="ARBA00023146"/>
    </source>
</evidence>
<dbReference type="NCBIfam" id="TIGR00211">
    <property type="entry name" value="glyS"/>
    <property type="match status" value="1"/>
</dbReference>
<dbReference type="InterPro" id="IPR006194">
    <property type="entry name" value="Gly-tRNA-synth_heterodimer"/>
</dbReference>
<name>A0A139BX61_9PROT</name>
<dbReference type="GO" id="GO:0006426">
    <property type="term" value="P:glycyl-tRNA aminoacylation"/>
    <property type="evidence" value="ECO:0007669"/>
    <property type="project" value="UniProtKB-UniRule"/>
</dbReference>
<keyword evidence="4 11" id="KW-0963">Cytoplasm</keyword>
<keyword evidence="7 11" id="KW-0067">ATP-binding</keyword>
<dbReference type="Pfam" id="PF05746">
    <property type="entry name" value="DALR_1"/>
    <property type="match status" value="1"/>
</dbReference>
<dbReference type="PRINTS" id="PR01045">
    <property type="entry name" value="TRNASYNTHGB"/>
</dbReference>
<dbReference type="Proteomes" id="UP000070578">
    <property type="component" value="Unassembled WGS sequence"/>
</dbReference>
<evidence type="ECO:0000256" key="2">
    <source>
        <dbReference type="ARBA" id="ARBA00008226"/>
    </source>
</evidence>